<dbReference type="Proteomes" id="UP000781958">
    <property type="component" value="Unassembled WGS sequence"/>
</dbReference>
<dbReference type="CDD" id="cd01949">
    <property type="entry name" value="GGDEF"/>
    <property type="match status" value="1"/>
</dbReference>
<dbReference type="PROSITE" id="PS50887">
    <property type="entry name" value="GGDEF"/>
    <property type="match status" value="1"/>
</dbReference>
<evidence type="ECO:0000256" key="1">
    <source>
        <dbReference type="ARBA" id="ARBA00012528"/>
    </source>
</evidence>
<dbReference type="PROSITE" id="PS50110">
    <property type="entry name" value="RESPONSE_REGULATORY"/>
    <property type="match status" value="1"/>
</dbReference>
<dbReference type="InterPro" id="IPR011006">
    <property type="entry name" value="CheY-like_superfamily"/>
</dbReference>
<feature type="modified residue" description="4-aspartylphosphate" evidence="3">
    <location>
        <position position="51"/>
    </location>
</feature>
<dbReference type="SMART" id="SM00267">
    <property type="entry name" value="GGDEF"/>
    <property type="match status" value="1"/>
</dbReference>
<dbReference type="Pfam" id="PF00072">
    <property type="entry name" value="Response_reg"/>
    <property type="match status" value="1"/>
</dbReference>
<dbReference type="InterPro" id="IPR029787">
    <property type="entry name" value="Nucleotide_cyclase"/>
</dbReference>
<dbReference type="Pfam" id="PF00990">
    <property type="entry name" value="GGDEF"/>
    <property type="match status" value="1"/>
</dbReference>
<dbReference type="SUPFAM" id="SSF55073">
    <property type="entry name" value="Nucleotide cyclase"/>
    <property type="match status" value="1"/>
</dbReference>
<reference evidence="6 7" key="1">
    <citation type="submission" date="2021-03" db="EMBL/GenBank/DDBJ databases">
        <title>Genomic Encyclopedia of Type Strains, Phase III (KMG-III): the genomes of soil and plant-associated and newly described type strains.</title>
        <authorList>
            <person name="Whitman W."/>
        </authorList>
    </citation>
    <scope>NUCLEOTIDE SEQUENCE [LARGE SCALE GENOMIC DNA]</scope>
    <source>
        <strain evidence="6 7">IMMIB AFH-6</strain>
    </source>
</reference>
<proteinExistence type="predicted"/>
<dbReference type="PANTHER" id="PTHR45138:SF9">
    <property type="entry name" value="DIGUANYLATE CYCLASE DGCM-RELATED"/>
    <property type="match status" value="1"/>
</dbReference>
<dbReference type="SMART" id="SM00448">
    <property type="entry name" value="REC"/>
    <property type="match status" value="1"/>
</dbReference>
<accession>A0ABS4SHM0</accession>
<feature type="domain" description="GGDEF" evidence="5">
    <location>
        <begin position="161"/>
        <end position="311"/>
    </location>
</feature>
<dbReference type="InterPro" id="IPR043128">
    <property type="entry name" value="Rev_trsase/Diguanyl_cyclase"/>
</dbReference>
<dbReference type="InterPro" id="IPR050469">
    <property type="entry name" value="Diguanylate_Cyclase"/>
</dbReference>
<dbReference type="Gene3D" id="3.40.50.2300">
    <property type="match status" value="1"/>
</dbReference>
<dbReference type="InterPro" id="IPR001789">
    <property type="entry name" value="Sig_transdc_resp-reg_receiver"/>
</dbReference>
<dbReference type="Gene3D" id="3.30.70.270">
    <property type="match status" value="1"/>
</dbReference>
<keyword evidence="7" id="KW-1185">Reference proteome</keyword>
<keyword evidence="3" id="KW-0597">Phosphoprotein</keyword>
<comment type="caution">
    <text evidence="6">The sequence shown here is derived from an EMBL/GenBank/DDBJ whole genome shotgun (WGS) entry which is preliminary data.</text>
</comment>
<gene>
    <name evidence="6" type="ORF">J2851_000662</name>
</gene>
<sequence length="311" mass="33768">MRVLIADDTVLMRAMLSEQVASYGHEVILARDGREALDRAWSEPFDIAIIDWEMPHLSGLEVCWHLRADPRSAYAYLILMTAHDDAFYEFKALDAGADDFIHKPVNSAHLKARLKAGGRIAAMQQQLLDQARTDPLTGLANRRSVLERAEEEIARSRRYGHPLSVVMADIDHFKRINDTYGHAAGDEALKRFARALHEDLRPCDLVGRYGGEEFVVLLPETGIADAPMVAERLRARVAALPVEQDGVRFHMTASFGVAAVDGIGVDGIGGDGAAPGPGPAGGRGIEAALTEADAALYRAKEAGRNRVVVAG</sequence>
<dbReference type="CDD" id="cd00156">
    <property type="entry name" value="REC"/>
    <property type="match status" value="1"/>
</dbReference>
<dbReference type="PANTHER" id="PTHR45138">
    <property type="entry name" value="REGULATORY COMPONENTS OF SENSORY TRANSDUCTION SYSTEM"/>
    <property type="match status" value="1"/>
</dbReference>
<name>A0ABS4SHM0_9PROT</name>
<dbReference type="NCBIfam" id="TIGR00254">
    <property type="entry name" value="GGDEF"/>
    <property type="match status" value="1"/>
</dbReference>
<dbReference type="RefSeq" id="WP_209763934.1">
    <property type="nucleotide sequence ID" value="NZ_JAGINP010000002.1"/>
</dbReference>
<dbReference type="InterPro" id="IPR000160">
    <property type="entry name" value="GGDEF_dom"/>
</dbReference>
<evidence type="ECO:0000256" key="2">
    <source>
        <dbReference type="ARBA" id="ARBA00034247"/>
    </source>
</evidence>
<comment type="catalytic activity">
    <reaction evidence="2">
        <text>2 GTP = 3',3'-c-di-GMP + 2 diphosphate</text>
        <dbReference type="Rhea" id="RHEA:24898"/>
        <dbReference type="ChEBI" id="CHEBI:33019"/>
        <dbReference type="ChEBI" id="CHEBI:37565"/>
        <dbReference type="ChEBI" id="CHEBI:58805"/>
        <dbReference type="EC" id="2.7.7.65"/>
    </reaction>
</comment>
<evidence type="ECO:0000313" key="6">
    <source>
        <dbReference type="EMBL" id="MBP2290920.1"/>
    </source>
</evidence>
<dbReference type="EC" id="2.7.7.65" evidence="1"/>
<evidence type="ECO:0000259" key="5">
    <source>
        <dbReference type="PROSITE" id="PS50887"/>
    </source>
</evidence>
<protein>
    <recommendedName>
        <fullName evidence="1">diguanylate cyclase</fullName>
        <ecNumber evidence="1">2.7.7.65</ecNumber>
    </recommendedName>
</protein>
<evidence type="ECO:0000313" key="7">
    <source>
        <dbReference type="Proteomes" id="UP000781958"/>
    </source>
</evidence>
<dbReference type="EMBL" id="JAGINP010000002">
    <property type="protein sequence ID" value="MBP2290920.1"/>
    <property type="molecule type" value="Genomic_DNA"/>
</dbReference>
<evidence type="ECO:0000259" key="4">
    <source>
        <dbReference type="PROSITE" id="PS50110"/>
    </source>
</evidence>
<dbReference type="SUPFAM" id="SSF52172">
    <property type="entry name" value="CheY-like"/>
    <property type="match status" value="1"/>
</dbReference>
<evidence type="ECO:0000256" key="3">
    <source>
        <dbReference type="PROSITE-ProRule" id="PRU00169"/>
    </source>
</evidence>
<organism evidence="6 7">
    <name type="scientific">Azospirillum rugosum</name>
    <dbReference type="NCBI Taxonomy" id="416170"/>
    <lineage>
        <taxon>Bacteria</taxon>
        <taxon>Pseudomonadati</taxon>
        <taxon>Pseudomonadota</taxon>
        <taxon>Alphaproteobacteria</taxon>
        <taxon>Rhodospirillales</taxon>
        <taxon>Azospirillaceae</taxon>
        <taxon>Azospirillum</taxon>
    </lineage>
</organism>
<feature type="domain" description="Response regulatory" evidence="4">
    <location>
        <begin position="2"/>
        <end position="118"/>
    </location>
</feature>